<evidence type="ECO:0000256" key="3">
    <source>
        <dbReference type="ARBA" id="ARBA00022771"/>
    </source>
</evidence>
<evidence type="ECO:0000256" key="1">
    <source>
        <dbReference type="ARBA" id="ARBA00008672"/>
    </source>
</evidence>
<keyword evidence="5" id="KW-0689">Ribosomal protein</keyword>
<evidence type="ECO:0000256" key="2">
    <source>
        <dbReference type="ARBA" id="ARBA00022723"/>
    </source>
</evidence>
<reference evidence="8" key="1">
    <citation type="submission" date="2025-08" db="UniProtKB">
        <authorList>
            <consortium name="RefSeq"/>
        </authorList>
    </citation>
    <scope>IDENTIFICATION</scope>
    <source>
        <tissue evidence="8">Muscle</tissue>
    </source>
</reference>
<evidence type="ECO:0000313" key="8">
    <source>
        <dbReference type="RefSeq" id="XP_028370673.1"/>
    </source>
</evidence>
<proteinExistence type="inferred from homology"/>
<gene>
    <name evidence="8" type="primary">LOC114498855</name>
</gene>
<dbReference type="RefSeq" id="XP_028370673.1">
    <property type="nucleotide sequence ID" value="XM_028514872.2"/>
</dbReference>
<dbReference type="Proteomes" id="UP000504628">
    <property type="component" value="Chromosome 6"/>
</dbReference>
<dbReference type="GO" id="GO:0070180">
    <property type="term" value="F:large ribosomal subunit rRNA binding"/>
    <property type="evidence" value="ECO:0007669"/>
    <property type="project" value="TreeGrafter"/>
</dbReference>
<dbReference type="Pfam" id="PF01780">
    <property type="entry name" value="Ribosomal_L37ae"/>
    <property type="match status" value="1"/>
</dbReference>
<dbReference type="SUPFAM" id="SSF57829">
    <property type="entry name" value="Zn-binding ribosomal proteins"/>
    <property type="match status" value="1"/>
</dbReference>
<dbReference type="PANTHER" id="PTHR48188:SF1">
    <property type="entry name" value="LARGE RIBOSOMAL SUBUNIT PROTEIN EL43-RELATED"/>
    <property type="match status" value="1"/>
</dbReference>
<organism evidence="7 8">
    <name type="scientific">Phyllostomus discolor</name>
    <name type="common">pale spear-nosed bat</name>
    <dbReference type="NCBI Taxonomy" id="89673"/>
    <lineage>
        <taxon>Eukaryota</taxon>
        <taxon>Metazoa</taxon>
        <taxon>Chordata</taxon>
        <taxon>Craniata</taxon>
        <taxon>Vertebrata</taxon>
        <taxon>Euteleostomi</taxon>
        <taxon>Mammalia</taxon>
        <taxon>Eutheria</taxon>
        <taxon>Laurasiatheria</taxon>
        <taxon>Chiroptera</taxon>
        <taxon>Yangochiroptera</taxon>
        <taxon>Phyllostomidae</taxon>
        <taxon>Phyllostominae</taxon>
        <taxon>Phyllostomus</taxon>
    </lineage>
</organism>
<keyword evidence="2" id="KW-0479">Metal-binding</keyword>
<dbReference type="InterPro" id="IPR011332">
    <property type="entry name" value="Ribosomal_zn-bd"/>
</dbReference>
<sequence length="113" mass="12441">MIFKQLKINISSLGSYLVCNSVTKRAEKFGIVSKYGSHDGSCPGIMAKKIGISQHTKYTCSFCCEAEMKRRAVGIWPCGSCMTRVAGAAWTYHPTSALTVKSALRRLKESKDQ</sequence>
<accession>A0A6J2LXW5</accession>
<dbReference type="KEGG" id="pdic:114498855"/>
<keyword evidence="4" id="KW-0862">Zinc</keyword>
<keyword evidence="3" id="KW-0863">Zinc-finger</keyword>
<dbReference type="Gene3D" id="2.20.25.30">
    <property type="match status" value="1"/>
</dbReference>
<protein>
    <submittedName>
        <fullName evidence="8">60S ribosomal protein L37a-like</fullName>
    </submittedName>
</protein>
<name>A0A6J2LXW5_9CHIR</name>
<dbReference type="GO" id="GO:0003735">
    <property type="term" value="F:structural constituent of ribosome"/>
    <property type="evidence" value="ECO:0007669"/>
    <property type="project" value="InterPro"/>
</dbReference>
<dbReference type="GO" id="GO:0022625">
    <property type="term" value="C:cytosolic large ribosomal subunit"/>
    <property type="evidence" value="ECO:0007669"/>
    <property type="project" value="UniProtKB-ARBA"/>
</dbReference>
<dbReference type="InterPro" id="IPR011331">
    <property type="entry name" value="Ribosomal_eL37/eL43"/>
</dbReference>
<dbReference type="GO" id="GO:0006412">
    <property type="term" value="P:translation"/>
    <property type="evidence" value="ECO:0007669"/>
    <property type="project" value="InterPro"/>
</dbReference>
<comment type="similarity">
    <text evidence="1">Belongs to the eukaryotic ribosomal protein eL43 family.</text>
</comment>
<dbReference type="GO" id="GO:0008270">
    <property type="term" value="F:zinc ion binding"/>
    <property type="evidence" value="ECO:0007669"/>
    <property type="project" value="UniProtKB-KW"/>
</dbReference>
<dbReference type="PANTHER" id="PTHR48188">
    <property type="entry name" value="60S RIBOSOMAL PROTEIN L43"/>
    <property type="match status" value="1"/>
</dbReference>
<dbReference type="InParanoid" id="A0A6J2LXW5"/>
<dbReference type="InterPro" id="IPR002674">
    <property type="entry name" value="Ribosomal_eL43"/>
</dbReference>
<evidence type="ECO:0000256" key="5">
    <source>
        <dbReference type="ARBA" id="ARBA00022980"/>
    </source>
</evidence>
<keyword evidence="7" id="KW-1185">Reference proteome</keyword>
<dbReference type="AlphaFoldDB" id="A0A6J2LXW5"/>
<keyword evidence="6" id="KW-0687">Ribonucleoprotein</keyword>
<evidence type="ECO:0000256" key="4">
    <source>
        <dbReference type="ARBA" id="ARBA00022833"/>
    </source>
</evidence>
<dbReference type="GeneID" id="114498855"/>
<dbReference type="OrthoDB" id="10258345at2759"/>
<evidence type="ECO:0000256" key="6">
    <source>
        <dbReference type="ARBA" id="ARBA00023274"/>
    </source>
</evidence>
<evidence type="ECO:0000313" key="7">
    <source>
        <dbReference type="Proteomes" id="UP000504628"/>
    </source>
</evidence>